<dbReference type="EMBL" id="QXFW01009893">
    <property type="protein sequence ID" value="KAE8953458.1"/>
    <property type="molecule type" value="Genomic_DNA"/>
</dbReference>
<evidence type="ECO:0000256" key="2">
    <source>
        <dbReference type="ARBA" id="ARBA00022723"/>
    </source>
</evidence>
<comment type="caution">
    <text evidence="4">The sequence shown here is derived from an EMBL/GenBank/DDBJ whole genome shotgun (WGS) entry which is preliminary data.</text>
</comment>
<keyword evidence="7" id="KW-1185">Reference proteome</keyword>
<accession>A0A6A3GI06</accession>
<dbReference type="EMBL" id="QXFX01009910">
    <property type="protein sequence ID" value="KAE9054222.1"/>
    <property type="molecule type" value="Genomic_DNA"/>
</dbReference>
<dbReference type="OrthoDB" id="71298at2759"/>
<reference evidence="8 9" key="1">
    <citation type="submission" date="2018-09" db="EMBL/GenBank/DDBJ databases">
        <title>Genomic investigation of the strawberry pathogen Phytophthora fragariae indicates pathogenicity is determined by transcriptional variation in three key races.</title>
        <authorList>
            <person name="Adams T.M."/>
            <person name="Armitage A.D."/>
            <person name="Sobczyk M.K."/>
            <person name="Bates H.J."/>
            <person name="Dunwell J.M."/>
            <person name="Nellist C.F."/>
            <person name="Harrison R.J."/>
        </authorList>
    </citation>
    <scope>NUCLEOTIDE SEQUENCE [LARGE SCALE GENOMIC DNA]</scope>
    <source>
        <strain evidence="6 7">NOV-27</strain>
        <strain evidence="5 9">ONT-3</strain>
        <strain evidence="4 8">SCRP245</strain>
    </source>
</reference>
<evidence type="ECO:0000256" key="1">
    <source>
        <dbReference type="ARBA" id="ARBA00001968"/>
    </source>
</evidence>
<name>A0A6A3GI06_9STRA</name>
<evidence type="ECO:0000259" key="3">
    <source>
        <dbReference type="Pfam" id="PF13359"/>
    </source>
</evidence>
<dbReference type="GO" id="GO:0046872">
    <property type="term" value="F:metal ion binding"/>
    <property type="evidence" value="ECO:0007669"/>
    <property type="project" value="UniProtKB-KW"/>
</dbReference>
<gene>
    <name evidence="6" type="ORF">PF005_g33004</name>
    <name evidence="5" type="ORF">PF010_g32628</name>
    <name evidence="4" type="ORF">PF011_g32405</name>
</gene>
<comment type="cofactor">
    <cofactor evidence="1">
        <name>a divalent metal cation</name>
        <dbReference type="ChEBI" id="CHEBI:60240"/>
    </cofactor>
</comment>
<dbReference type="Proteomes" id="UP000433483">
    <property type="component" value="Unassembled WGS sequence"/>
</dbReference>
<dbReference type="Proteomes" id="UP000460718">
    <property type="component" value="Unassembled WGS sequence"/>
</dbReference>
<dbReference type="EMBL" id="QXGB01009338">
    <property type="protein sequence ID" value="KAE9156997.1"/>
    <property type="molecule type" value="Genomic_DNA"/>
</dbReference>
<evidence type="ECO:0000313" key="9">
    <source>
        <dbReference type="Proteomes" id="UP000488956"/>
    </source>
</evidence>
<evidence type="ECO:0000313" key="7">
    <source>
        <dbReference type="Proteomes" id="UP000433483"/>
    </source>
</evidence>
<dbReference type="Pfam" id="PF13359">
    <property type="entry name" value="DDE_Tnp_4"/>
    <property type="match status" value="1"/>
</dbReference>
<dbReference type="Proteomes" id="UP000488956">
    <property type="component" value="Unassembled WGS sequence"/>
</dbReference>
<sequence length="92" mass="10330">MLSLSGLLEYMAAEDIFEGKVIYGDPAYGVSEYLCCPFALTAHGSLEAEFNARMSSVREAVEWGFGRVKTLRSFINWDKKMRMSTLPAKLLI</sequence>
<dbReference type="AlphaFoldDB" id="A0A6A3GI06"/>
<feature type="domain" description="DDE Tnp4" evidence="3">
    <location>
        <begin position="2"/>
        <end position="70"/>
    </location>
</feature>
<evidence type="ECO:0000313" key="4">
    <source>
        <dbReference type="EMBL" id="KAE8953458.1"/>
    </source>
</evidence>
<evidence type="ECO:0000313" key="6">
    <source>
        <dbReference type="EMBL" id="KAE9156997.1"/>
    </source>
</evidence>
<protein>
    <recommendedName>
        <fullName evidence="3">DDE Tnp4 domain-containing protein</fullName>
    </recommendedName>
</protein>
<dbReference type="InterPro" id="IPR027806">
    <property type="entry name" value="HARBI1_dom"/>
</dbReference>
<evidence type="ECO:0000313" key="8">
    <source>
        <dbReference type="Proteomes" id="UP000460718"/>
    </source>
</evidence>
<organism evidence="4 8">
    <name type="scientific">Phytophthora fragariae</name>
    <dbReference type="NCBI Taxonomy" id="53985"/>
    <lineage>
        <taxon>Eukaryota</taxon>
        <taxon>Sar</taxon>
        <taxon>Stramenopiles</taxon>
        <taxon>Oomycota</taxon>
        <taxon>Peronosporomycetes</taxon>
        <taxon>Peronosporales</taxon>
        <taxon>Peronosporaceae</taxon>
        <taxon>Phytophthora</taxon>
    </lineage>
</organism>
<proteinExistence type="predicted"/>
<evidence type="ECO:0000313" key="5">
    <source>
        <dbReference type="EMBL" id="KAE9054222.1"/>
    </source>
</evidence>
<keyword evidence="2" id="KW-0479">Metal-binding</keyword>